<dbReference type="EMBL" id="MIGC01002165">
    <property type="protein sequence ID" value="PHJ21546.1"/>
    <property type="molecule type" value="Genomic_DNA"/>
</dbReference>
<organism evidence="1 2">
    <name type="scientific">Cystoisospora suis</name>
    <dbReference type="NCBI Taxonomy" id="483139"/>
    <lineage>
        <taxon>Eukaryota</taxon>
        <taxon>Sar</taxon>
        <taxon>Alveolata</taxon>
        <taxon>Apicomplexa</taxon>
        <taxon>Conoidasida</taxon>
        <taxon>Coccidia</taxon>
        <taxon>Eucoccidiorida</taxon>
        <taxon>Eimeriorina</taxon>
        <taxon>Sarcocystidae</taxon>
        <taxon>Cystoisospora</taxon>
    </lineage>
</organism>
<sequence>VCNAEAQTIRYRRELPEQCRILTGTASSTGPTRLATLYCAPELFVAVPSGA</sequence>
<dbReference type="RefSeq" id="XP_067923228.1">
    <property type="nucleotide sequence ID" value="XM_068064794.1"/>
</dbReference>
<evidence type="ECO:0000313" key="1">
    <source>
        <dbReference type="EMBL" id="PHJ21546.1"/>
    </source>
</evidence>
<proteinExistence type="predicted"/>
<gene>
    <name evidence="1" type="ORF">CSUI_004606</name>
</gene>
<dbReference type="AlphaFoldDB" id="A0A2C6L0Y4"/>
<protein>
    <submittedName>
        <fullName evidence="1">Uncharacterized protein</fullName>
    </submittedName>
</protein>
<comment type="caution">
    <text evidence="1">The sequence shown here is derived from an EMBL/GenBank/DDBJ whole genome shotgun (WGS) entry which is preliminary data.</text>
</comment>
<dbReference type="VEuPathDB" id="ToxoDB:CSUI_004606"/>
<keyword evidence="2" id="KW-1185">Reference proteome</keyword>
<name>A0A2C6L0Y4_9APIC</name>
<dbReference type="GeneID" id="94428005"/>
<evidence type="ECO:0000313" key="2">
    <source>
        <dbReference type="Proteomes" id="UP000221165"/>
    </source>
</evidence>
<feature type="non-terminal residue" evidence="1">
    <location>
        <position position="1"/>
    </location>
</feature>
<dbReference type="Proteomes" id="UP000221165">
    <property type="component" value="Unassembled WGS sequence"/>
</dbReference>
<reference evidence="1 2" key="1">
    <citation type="journal article" date="2017" name="Int. J. Parasitol.">
        <title>The genome of the protozoan parasite Cystoisospora suis and a reverse vaccinology approach to identify vaccine candidates.</title>
        <authorList>
            <person name="Palmieri N."/>
            <person name="Shrestha A."/>
            <person name="Ruttkowski B."/>
            <person name="Beck T."/>
            <person name="Vogl C."/>
            <person name="Tomley F."/>
            <person name="Blake D.P."/>
            <person name="Joachim A."/>
        </authorList>
    </citation>
    <scope>NUCLEOTIDE SEQUENCE [LARGE SCALE GENOMIC DNA]</scope>
    <source>
        <strain evidence="1 2">Wien I</strain>
    </source>
</reference>
<accession>A0A2C6L0Y4</accession>